<evidence type="ECO:0000256" key="1">
    <source>
        <dbReference type="SAM" id="Phobius"/>
    </source>
</evidence>
<protein>
    <submittedName>
        <fullName evidence="2">Uncharacterized protein</fullName>
    </submittedName>
</protein>
<keyword evidence="1" id="KW-1133">Transmembrane helix</keyword>
<reference evidence="2 3" key="1">
    <citation type="journal article" date="2020" name="J. Phycol.">
        <title>Comparative genome analysis reveals Cyanidiococcus gen. nov., a new extremophilic red algal genus sister to Cyanidioschyzon (Cyanidioschyzonaceae, Rhodophyta).</title>
        <authorList>
            <person name="Liu S.-L."/>
            <person name="Chiang Y.-R."/>
            <person name="Yoon H.S."/>
            <person name="Fu H.-Y."/>
        </authorList>
    </citation>
    <scope>NUCLEOTIDE SEQUENCE [LARGE SCALE GENOMIC DNA]</scope>
    <source>
        <strain evidence="2 3">THAL066</strain>
    </source>
</reference>
<feature type="transmembrane region" description="Helical" evidence="1">
    <location>
        <begin position="24"/>
        <end position="43"/>
    </location>
</feature>
<organism evidence="2 3">
    <name type="scientific">Cyanidiococcus yangmingshanensis</name>
    <dbReference type="NCBI Taxonomy" id="2690220"/>
    <lineage>
        <taxon>Eukaryota</taxon>
        <taxon>Rhodophyta</taxon>
        <taxon>Bangiophyceae</taxon>
        <taxon>Cyanidiales</taxon>
        <taxon>Cyanidiaceae</taxon>
        <taxon>Cyanidiococcus</taxon>
    </lineage>
</organism>
<dbReference type="EMBL" id="VWRR01000013">
    <property type="protein sequence ID" value="KAF6001649.1"/>
    <property type="molecule type" value="Genomic_DNA"/>
</dbReference>
<sequence>MRSVLLPFWVQTRRLRRASNASRLVLRTGTLLVVLLLLALLWMHPEERWRQRFHIPLRAELRDESRFGLDVRTDDESMGHNANTKLGTARCNCAQELDTAFSCLKVQSDVLVRVLVTAVEGYRKPWRCQDAGVLLATCYLDQRHGNLSSPALSLATVEQHSLGGHSDPFQALWACEFYLANFLLCIDDLAGGAENGTRSLLGGAGHILGELLVPVARPDMQSRDILRDPQRATSLLYCLLNWHRWVRHMEEDSACVALCQPVETAPSLDTICTDSLCTALFRESRSSPLTLAGLTVPERPTPRACVTWLFDVLAELAVLLDAGEPVTTNVFALSDSTSYGACWPAAQRLAHCMRTNVVEGNGGVLGPTRSCQQLLGDLSECIGGIALRQTAENCVTKDINWAVRCAPMVDLDYHTWFFDAVRDASTAD</sequence>
<keyword evidence="1" id="KW-0472">Membrane</keyword>
<name>A0A7J7IG40_9RHOD</name>
<evidence type="ECO:0000313" key="2">
    <source>
        <dbReference type="EMBL" id="KAF6001649.1"/>
    </source>
</evidence>
<dbReference type="OrthoDB" id="10365583at2759"/>
<dbReference type="Proteomes" id="UP000530660">
    <property type="component" value="Unassembled WGS sequence"/>
</dbReference>
<comment type="caution">
    <text evidence="2">The sequence shown here is derived from an EMBL/GenBank/DDBJ whole genome shotgun (WGS) entry which is preliminary data.</text>
</comment>
<evidence type="ECO:0000313" key="3">
    <source>
        <dbReference type="Proteomes" id="UP000530660"/>
    </source>
</evidence>
<keyword evidence="1" id="KW-0812">Transmembrane</keyword>
<keyword evidence="3" id="KW-1185">Reference proteome</keyword>
<gene>
    <name evidence="2" type="ORF">F1559_000763</name>
</gene>
<dbReference type="AlphaFoldDB" id="A0A7J7IG40"/>
<accession>A0A7J7IG40</accession>
<proteinExistence type="predicted"/>